<gene>
    <name evidence="1" type="ORF">BOCO_1323</name>
</gene>
<keyword evidence="2" id="KW-1185">Reference proteome</keyword>
<accession>A0A261EP40</accession>
<dbReference type="EMBL" id="MWWS01000009">
    <property type="protein sequence ID" value="OZG48627.1"/>
    <property type="molecule type" value="Genomic_DNA"/>
</dbReference>
<sequence length="47" mass="5079">MPVGSHSSSYSHQPETIRGFQVGSSAFLIAQASDTVPQDLRQTQFSP</sequence>
<reference evidence="1 2" key="1">
    <citation type="journal article" date="2017" name="BMC Genomics">
        <title>Comparative genomic and phylogenomic analyses of the Bifidobacteriaceae family.</title>
        <authorList>
            <person name="Lugli G.A."/>
            <person name="Milani C."/>
            <person name="Turroni F."/>
            <person name="Duranti S."/>
            <person name="Mancabelli L."/>
            <person name="Mangifesta M."/>
            <person name="Ferrario C."/>
            <person name="Modesto M."/>
            <person name="Mattarelli P."/>
            <person name="Jiri K."/>
            <person name="van Sinderen D."/>
            <person name="Ventura M."/>
        </authorList>
    </citation>
    <scope>NUCLEOTIDE SEQUENCE [LARGE SCALE GENOMIC DNA]</scope>
    <source>
        <strain evidence="1 2">DSM 22924</strain>
    </source>
</reference>
<proteinExistence type="predicted"/>
<organism evidence="1 2">
    <name type="scientific">Bombiscardovia coagulans</name>
    <dbReference type="NCBI Taxonomy" id="686666"/>
    <lineage>
        <taxon>Bacteria</taxon>
        <taxon>Bacillati</taxon>
        <taxon>Actinomycetota</taxon>
        <taxon>Actinomycetes</taxon>
        <taxon>Bifidobacteriales</taxon>
        <taxon>Bifidobacteriaceae</taxon>
        <taxon>Bombiscardovia</taxon>
    </lineage>
</organism>
<dbReference type="AlphaFoldDB" id="A0A261EP40"/>
<evidence type="ECO:0000313" key="2">
    <source>
        <dbReference type="Proteomes" id="UP000216004"/>
    </source>
</evidence>
<comment type="caution">
    <text evidence="1">The sequence shown here is derived from an EMBL/GenBank/DDBJ whole genome shotgun (WGS) entry which is preliminary data.</text>
</comment>
<protein>
    <submittedName>
        <fullName evidence="1">Uncharacterized protein</fullName>
    </submittedName>
</protein>
<name>A0A261EP40_9BIFI</name>
<evidence type="ECO:0000313" key="1">
    <source>
        <dbReference type="EMBL" id="OZG48627.1"/>
    </source>
</evidence>
<dbReference type="Proteomes" id="UP000216004">
    <property type="component" value="Unassembled WGS sequence"/>
</dbReference>